<evidence type="ECO:0000256" key="11">
    <source>
        <dbReference type="ARBA" id="ARBA00051245"/>
    </source>
</evidence>
<dbReference type="InterPro" id="IPR017441">
    <property type="entry name" value="Protein_kinase_ATP_BS"/>
</dbReference>
<keyword evidence="15" id="KW-0732">Signal</keyword>
<dbReference type="PRINTS" id="PR00401">
    <property type="entry name" value="SH2DOMAIN"/>
</dbReference>
<dbReference type="PROSITE" id="PS50011">
    <property type="entry name" value="PROTEIN_KINASE_DOM"/>
    <property type="match status" value="1"/>
</dbReference>
<dbReference type="GO" id="GO:0005737">
    <property type="term" value="C:cytoplasm"/>
    <property type="evidence" value="ECO:0007669"/>
    <property type="project" value="UniProtKB-SubCell"/>
</dbReference>
<dbReference type="InterPro" id="IPR050198">
    <property type="entry name" value="Non-receptor_tyrosine_kinases"/>
</dbReference>
<dbReference type="PROSITE" id="PS00107">
    <property type="entry name" value="PROTEIN_KINASE_ATP"/>
    <property type="match status" value="1"/>
</dbReference>
<evidence type="ECO:0000256" key="9">
    <source>
        <dbReference type="ARBA" id="ARBA00022999"/>
    </source>
</evidence>
<evidence type="ECO:0000256" key="4">
    <source>
        <dbReference type="ARBA" id="ARBA00022679"/>
    </source>
</evidence>
<keyword evidence="4 14" id="KW-0808">Transferase</keyword>
<dbReference type="AlphaFoldDB" id="A0A8C5A211"/>
<dbReference type="SUPFAM" id="SSF55550">
    <property type="entry name" value="SH2 domain"/>
    <property type="match status" value="1"/>
</dbReference>
<evidence type="ECO:0000259" key="17">
    <source>
        <dbReference type="PROSITE" id="PS50011"/>
    </source>
</evidence>
<evidence type="ECO:0000256" key="8">
    <source>
        <dbReference type="ARBA" id="ARBA00022840"/>
    </source>
</evidence>
<dbReference type="CDD" id="cd09937">
    <property type="entry name" value="SH2_csk_like"/>
    <property type="match status" value="1"/>
</dbReference>
<protein>
    <recommendedName>
        <fullName evidence="14">Tyrosine-protein kinase</fullName>
        <ecNumber evidence="14">2.7.10.2</ecNumber>
    </recommendedName>
</protein>
<keyword evidence="8 13" id="KW-0067">ATP-binding</keyword>
<reference evidence="18" key="2">
    <citation type="submission" date="2025-09" db="UniProtKB">
        <authorList>
            <consortium name="Ensembl"/>
        </authorList>
    </citation>
    <scope>IDENTIFICATION</scope>
</reference>
<dbReference type="FunFam" id="3.30.200.20:FF:000053">
    <property type="entry name" value="Tyrosine-protein kinase"/>
    <property type="match status" value="1"/>
</dbReference>
<keyword evidence="2" id="KW-0728">SH3 domain</keyword>
<dbReference type="Pfam" id="PF00017">
    <property type="entry name" value="SH2"/>
    <property type="match status" value="1"/>
</dbReference>
<feature type="domain" description="Protein kinase" evidence="17">
    <location>
        <begin position="193"/>
        <end position="443"/>
    </location>
</feature>
<evidence type="ECO:0000256" key="10">
    <source>
        <dbReference type="ARBA" id="ARBA00023137"/>
    </source>
</evidence>
<dbReference type="InterPro" id="IPR011009">
    <property type="entry name" value="Kinase-like_dom_sf"/>
</dbReference>
<keyword evidence="5" id="KW-0519">Myristate</keyword>
<keyword evidence="9 12" id="KW-0727">SH2 domain</keyword>
<dbReference type="PROSITE" id="PS50001">
    <property type="entry name" value="SH2"/>
    <property type="match status" value="1"/>
</dbReference>
<dbReference type="FunFam" id="3.30.505.10:FF:000023">
    <property type="entry name" value="Tyrosine-protein kinase"/>
    <property type="match status" value="1"/>
</dbReference>
<dbReference type="GO" id="GO:0005524">
    <property type="term" value="F:ATP binding"/>
    <property type="evidence" value="ECO:0007669"/>
    <property type="project" value="UniProtKB-UniRule"/>
</dbReference>
<comment type="catalytic activity">
    <reaction evidence="11 14">
        <text>L-tyrosyl-[protein] + ATP = O-phospho-L-tyrosyl-[protein] + ADP + H(+)</text>
        <dbReference type="Rhea" id="RHEA:10596"/>
        <dbReference type="Rhea" id="RHEA-COMP:10136"/>
        <dbReference type="Rhea" id="RHEA-COMP:20101"/>
        <dbReference type="ChEBI" id="CHEBI:15378"/>
        <dbReference type="ChEBI" id="CHEBI:30616"/>
        <dbReference type="ChEBI" id="CHEBI:46858"/>
        <dbReference type="ChEBI" id="CHEBI:61978"/>
        <dbReference type="ChEBI" id="CHEBI:456216"/>
        <dbReference type="EC" id="2.7.10.2"/>
    </reaction>
</comment>
<evidence type="ECO:0000256" key="12">
    <source>
        <dbReference type="PROSITE-ProRule" id="PRU00191"/>
    </source>
</evidence>
<keyword evidence="5" id="KW-0449">Lipoprotein</keyword>
<proteinExistence type="inferred from homology"/>
<dbReference type="InterPro" id="IPR035027">
    <property type="entry name" value="Csk-like_SH2"/>
</dbReference>
<feature type="binding site" evidence="13">
    <location>
        <position position="220"/>
    </location>
    <ligand>
        <name>ATP</name>
        <dbReference type="ChEBI" id="CHEBI:30616"/>
    </ligand>
</feature>
<accession>A0A8C5A211</accession>
<dbReference type="Proteomes" id="UP000694546">
    <property type="component" value="Chromosome 14"/>
</dbReference>
<dbReference type="Gene3D" id="3.30.505.10">
    <property type="entry name" value="SH2 domain"/>
    <property type="match status" value="1"/>
</dbReference>
<keyword evidence="19" id="KW-1185">Reference proteome</keyword>
<dbReference type="InterPro" id="IPR036860">
    <property type="entry name" value="SH2_dom_sf"/>
</dbReference>
<dbReference type="InterPro" id="IPR001245">
    <property type="entry name" value="Ser-Thr/Tyr_kinase_cat_dom"/>
</dbReference>
<dbReference type="Gene3D" id="3.30.200.20">
    <property type="entry name" value="Phosphorylase Kinase, domain 1"/>
    <property type="match status" value="1"/>
</dbReference>
<dbReference type="PROSITE" id="PS00109">
    <property type="entry name" value="PROTEIN_KINASE_TYR"/>
    <property type="match status" value="1"/>
</dbReference>
<evidence type="ECO:0000259" key="16">
    <source>
        <dbReference type="PROSITE" id="PS50001"/>
    </source>
</evidence>
<dbReference type="Gene3D" id="1.10.510.10">
    <property type="entry name" value="Transferase(Phosphotransferase) domain 1"/>
    <property type="match status" value="1"/>
</dbReference>
<evidence type="ECO:0000313" key="19">
    <source>
        <dbReference type="Proteomes" id="UP000694546"/>
    </source>
</evidence>
<comment type="similarity">
    <text evidence="14">Belongs to the protein kinase superfamily. Tyr protein kinase family.</text>
</comment>
<dbReference type="InterPro" id="IPR000980">
    <property type="entry name" value="SH2"/>
</dbReference>
<dbReference type="PRINTS" id="PR00109">
    <property type="entry name" value="TYRKINASE"/>
</dbReference>
<dbReference type="SMART" id="SM00252">
    <property type="entry name" value="SH2"/>
    <property type="match status" value="1"/>
</dbReference>
<evidence type="ECO:0000256" key="6">
    <source>
        <dbReference type="ARBA" id="ARBA00022741"/>
    </source>
</evidence>
<keyword evidence="7 14" id="KW-0418">Kinase</keyword>
<dbReference type="FunFam" id="1.10.510.10:FF:000272">
    <property type="entry name" value="Tyrosine-protein kinase"/>
    <property type="match status" value="1"/>
</dbReference>
<keyword evidence="10 14" id="KW-0829">Tyrosine-protein kinase</keyword>
<evidence type="ECO:0000256" key="5">
    <source>
        <dbReference type="ARBA" id="ARBA00022707"/>
    </source>
</evidence>
<keyword evidence="3" id="KW-0963">Cytoplasm</keyword>
<feature type="domain" description="SH2" evidence="16">
    <location>
        <begin position="80"/>
        <end position="169"/>
    </location>
</feature>
<dbReference type="GO" id="GO:0004715">
    <property type="term" value="F:non-membrane spanning protein tyrosine kinase activity"/>
    <property type="evidence" value="ECO:0007669"/>
    <property type="project" value="UniProtKB-EC"/>
</dbReference>
<dbReference type="Ensembl" id="ENSGMOT00000025683.1">
    <property type="protein sequence ID" value="ENSGMOP00000025734.1"/>
    <property type="gene ID" value="ENSGMOG00000012780.2"/>
</dbReference>
<sequence>MFAADCAAWHWCSRLARLILQYINHLVCPVPPGVIRRSVGVRGAPCCCRGSVGLDCFQSNLEKRIFSDNFRAPTRRQTWWFHGKITREQAERLLYPPETGLFLVRESTNYPGDYTLCVSCDSKVEHYRIIYHKGKLSIDEEEFFGNLMQLVEHYTKDADGLCTKLIKPKLMEGTVAAQDEFSRSGWSLNRKELKLIQTIGKGEFGDVMVGDYRGTKVAVKCIKNDATAQAFIAEASVMTQLRHNNLVQLLGVIVEERGSLYIVTEYMAKGSLVDYLRSRGRTVLDGDCLLKFSLDVCEAMEYLEANNFVHRDLAARNVLVSDEHIAKVSDFGLTKEASSTQDTAKLPVKWTSPEALREKRFSTKSDVWSYGILLWEIYSFGRVPYPRIPLKDVVPRVEKGYKMDAPEGCSPVVYDLMKQCWTLDAAVRPSFHMLGEKLKHIRAKELYL</sequence>
<feature type="signal peptide" evidence="15">
    <location>
        <begin position="1"/>
        <end position="21"/>
    </location>
</feature>
<evidence type="ECO:0000256" key="1">
    <source>
        <dbReference type="ARBA" id="ARBA00004496"/>
    </source>
</evidence>
<evidence type="ECO:0000256" key="2">
    <source>
        <dbReference type="ARBA" id="ARBA00022443"/>
    </source>
</evidence>
<evidence type="ECO:0000256" key="14">
    <source>
        <dbReference type="RuleBase" id="RU362096"/>
    </source>
</evidence>
<dbReference type="InterPro" id="IPR008266">
    <property type="entry name" value="Tyr_kinase_AS"/>
</dbReference>
<feature type="chain" id="PRO_5034110178" description="Tyrosine-protein kinase" evidence="15">
    <location>
        <begin position="22"/>
        <end position="448"/>
    </location>
</feature>
<dbReference type="InterPro" id="IPR000719">
    <property type="entry name" value="Prot_kinase_dom"/>
</dbReference>
<dbReference type="PANTHER" id="PTHR24418">
    <property type="entry name" value="TYROSINE-PROTEIN KINASE"/>
    <property type="match status" value="1"/>
</dbReference>
<name>A0A8C5A211_GADMO</name>
<organism evidence="18 19">
    <name type="scientific">Gadus morhua</name>
    <name type="common">Atlantic cod</name>
    <dbReference type="NCBI Taxonomy" id="8049"/>
    <lineage>
        <taxon>Eukaryota</taxon>
        <taxon>Metazoa</taxon>
        <taxon>Chordata</taxon>
        <taxon>Craniata</taxon>
        <taxon>Vertebrata</taxon>
        <taxon>Euteleostomi</taxon>
        <taxon>Actinopterygii</taxon>
        <taxon>Neopterygii</taxon>
        <taxon>Teleostei</taxon>
        <taxon>Neoteleostei</taxon>
        <taxon>Acanthomorphata</taxon>
        <taxon>Zeiogadaria</taxon>
        <taxon>Gadariae</taxon>
        <taxon>Gadiformes</taxon>
        <taxon>Gadoidei</taxon>
        <taxon>Gadidae</taxon>
        <taxon>Gadus</taxon>
    </lineage>
</organism>
<evidence type="ECO:0000313" key="18">
    <source>
        <dbReference type="Ensembl" id="ENSGMOP00000025734.1"/>
    </source>
</evidence>
<dbReference type="Pfam" id="PF07714">
    <property type="entry name" value="PK_Tyr_Ser-Thr"/>
    <property type="match status" value="1"/>
</dbReference>
<evidence type="ECO:0000256" key="13">
    <source>
        <dbReference type="PROSITE-ProRule" id="PRU10141"/>
    </source>
</evidence>
<dbReference type="EC" id="2.7.10.2" evidence="14"/>
<evidence type="ECO:0000256" key="15">
    <source>
        <dbReference type="SAM" id="SignalP"/>
    </source>
</evidence>
<keyword evidence="6 13" id="KW-0547">Nucleotide-binding</keyword>
<dbReference type="SUPFAM" id="SSF56112">
    <property type="entry name" value="Protein kinase-like (PK-like)"/>
    <property type="match status" value="1"/>
</dbReference>
<gene>
    <name evidence="18" type="primary">CSK</name>
</gene>
<evidence type="ECO:0000256" key="3">
    <source>
        <dbReference type="ARBA" id="ARBA00022490"/>
    </source>
</evidence>
<comment type="subcellular location">
    <subcellularLocation>
        <location evidence="1">Cytoplasm</location>
    </subcellularLocation>
</comment>
<dbReference type="InterPro" id="IPR020635">
    <property type="entry name" value="Tyr_kinase_cat_dom"/>
</dbReference>
<dbReference type="SMART" id="SM00219">
    <property type="entry name" value="TyrKc"/>
    <property type="match status" value="1"/>
</dbReference>
<evidence type="ECO:0000256" key="7">
    <source>
        <dbReference type="ARBA" id="ARBA00022777"/>
    </source>
</evidence>
<reference evidence="18" key="1">
    <citation type="submission" date="2025-08" db="UniProtKB">
        <authorList>
            <consortium name="Ensembl"/>
        </authorList>
    </citation>
    <scope>IDENTIFICATION</scope>
</reference>
<dbReference type="GeneTree" id="ENSGT00940000157431"/>